<dbReference type="Gene3D" id="1.20.140.10">
    <property type="entry name" value="Butyryl-CoA Dehydrogenase, subunit A, domain 3"/>
    <property type="match status" value="1"/>
</dbReference>
<evidence type="ECO:0000259" key="6">
    <source>
        <dbReference type="Pfam" id="PF00441"/>
    </source>
</evidence>
<reference evidence="10 11" key="1">
    <citation type="submission" date="2017-10" db="EMBL/GenBank/DDBJ databases">
        <title>The draft genome sequence of Lewinella nigricans NBRC 102662.</title>
        <authorList>
            <person name="Wang K."/>
        </authorList>
    </citation>
    <scope>NUCLEOTIDE SEQUENCE [LARGE SCALE GENOMIC DNA]</scope>
    <source>
        <strain evidence="10 11">NBRC 102662</strain>
    </source>
</reference>
<organism evidence="10 11">
    <name type="scientific">Flavilitoribacter nigricans (strain ATCC 23147 / DSM 23189 / NBRC 102662 / NCIMB 1420 / SS-2)</name>
    <name type="common">Lewinella nigricans</name>
    <dbReference type="NCBI Taxonomy" id="1122177"/>
    <lineage>
        <taxon>Bacteria</taxon>
        <taxon>Pseudomonadati</taxon>
        <taxon>Bacteroidota</taxon>
        <taxon>Saprospiria</taxon>
        <taxon>Saprospirales</taxon>
        <taxon>Lewinellaceae</taxon>
        <taxon>Flavilitoribacter</taxon>
    </lineage>
</organism>
<dbReference type="Pfam" id="PF02771">
    <property type="entry name" value="Acyl-CoA_dh_N"/>
    <property type="match status" value="1"/>
</dbReference>
<name>A0A2D0NIM6_FLAN2</name>
<evidence type="ECO:0000256" key="3">
    <source>
        <dbReference type="ARBA" id="ARBA00022630"/>
    </source>
</evidence>
<evidence type="ECO:0000259" key="8">
    <source>
        <dbReference type="Pfam" id="PF02771"/>
    </source>
</evidence>
<evidence type="ECO:0000256" key="2">
    <source>
        <dbReference type="ARBA" id="ARBA00009347"/>
    </source>
</evidence>
<comment type="caution">
    <text evidence="10">The sequence shown here is derived from an EMBL/GenBank/DDBJ whole genome shotgun (WGS) entry which is preliminary data.</text>
</comment>
<feature type="domain" description="Acetyl-CoA dehydrogenase-like C-terminal" evidence="9">
    <location>
        <begin position="465"/>
        <end position="593"/>
    </location>
</feature>
<evidence type="ECO:0000256" key="1">
    <source>
        <dbReference type="ARBA" id="ARBA00001974"/>
    </source>
</evidence>
<dbReference type="EMBL" id="PDUD01000001">
    <property type="protein sequence ID" value="PHN08354.1"/>
    <property type="molecule type" value="Genomic_DNA"/>
</dbReference>
<dbReference type="SUPFAM" id="SSF47203">
    <property type="entry name" value="Acyl-CoA dehydrogenase C-terminal domain-like"/>
    <property type="match status" value="1"/>
</dbReference>
<keyword evidence="3 5" id="KW-0285">Flavoprotein</keyword>
<proteinExistence type="inferred from homology"/>
<evidence type="ECO:0000256" key="4">
    <source>
        <dbReference type="ARBA" id="ARBA00022827"/>
    </source>
</evidence>
<feature type="domain" description="Acyl-CoA dehydrogenase/oxidase N-terminal" evidence="8">
    <location>
        <begin position="35"/>
        <end position="155"/>
    </location>
</feature>
<evidence type="ECO:0000259" key="9">
    <source>
        <dbReference type="Pfam" id="PF12806"/>
    </source>
</evidence>
<accession>A0A2D0NIM6</accession>
<dbReference type="PANTHER" id="PTHR42803">
    <property type="entry name" value="ACYL-COA DEHYDROGENASE"/>
    <property type="match status" value="1"/>
</dbReference>
<dbReference type="InterPro" id="IPR009100">
    <property type="entry name" value="AcylCoA_DH/oxidase_NM_dom_sf"/>
</dbReference>
<feature type="domain" description="Acyl-CoA dehydrogenase/oxidase C-terminal" evidence="6">
    <location>
        <begin position="283"/>
        <end position="448"/>
    </location>
</feature>
<dbReference type="Gene3D" id="1.10.540.10">
    <property type="entry name" value="Acyl-CoA dehydrogenase/oxidase, N-terminal domain"/>
    <property type="match status" value="1"/>
</dbReference>
<keyword evidence="4 5" id="KW-0274">FAD</keyword>
<dbReference type="Pfam" id="PF00441">
    <property type="entry name" value="Acyl-CoA_dh_1"/>
    <property type="match status" value="1"/>
</dbReference>
<gene>
    <name evidence="10" type="ORF">CRP01_00125</name>
</gene>
<dbReference type="InterPro" id="IPR009075">
    <property type="entry name" value="AcylCo_DH/oxidase_C"/>
</dbReference>
<dbReference type="Gene3D" id="2.40.110.10">
    <property type="entry name" value="Butyryl-CoA Dehydrogenase, subunit A, domain 2"/>
    <property type="match status" value="1"/>
</dbReference>
<dbReference type="AlphaFoldDB" id="A0A2D0NIM6"/>
<dbReference type="PANTHER" id="PTHR42803:SF3">
    <property type="entry name" value="ACYL-COA DEHYDROGENASE-RELATED"/>
    <property type="match status" value="1"/>
</dbReference>
<evidence type="ECO:0000259" key="7">
    <source>
        <dbReference type="Pfam" id="PF02770"/>
    </source>
</evidence>
<dbReference type="InterPro" id="IPR006091">
    <property type="entry name" value="Acyl-CoA_Oxase/DH_mid-dom"/>
</dbReference>
<dbReference type="Pfam" id="PF02770">
    <property type="entry name" value="Acyl-CoA_dh_M"/>
    <property type="match status" value="1"/>
</dbReference>
<protein>
    <submittedName>
        <fullName evidence="10">Acyl-CoA dehydrogenase</fullName>
    </submittedName>
</protein>
<evidence type="ECO:0000256" key="5">
    <source>
        <dbReference type="RuleBase" id="RU362125"/>
    </source>
</evidence>
<keyword evidence="11" id="KW-1185">Reference proteome</keyword>
<sequence length="599" mass="66266">METYASLRNLKFLLHEVLNFSQLQQYERFADYDDEAADMALDAARQIADTYLYPFYREMDKDKAYYAEGTVHTHPALKEGIKALADGGWIAAIDDYDAGGQQMPATLLHAGLFQFYAANANLAAYAFLTQAAANLIRTFGDEKLHEAFVPDMYSGAWQGTMALTEPQAGSSLSDITTSAELTDEGHYLIRGQKIYISGGDHTAVDNVVHLLLARIKGAPAGTRGISLFVVPKFRLEDGELVDNDVTTAGIFGKMGQKGYVAAHLMLGEQREDCHGYLVGSPHQGLKFMFQMMNEARIGTGLVAAGTASAAYYAALKYAKERPQGRHPSNKDVNQEQVLIIEHADVKRMLLFQKAVVEGSLALLLQCSKLSDIAHVAEGEEKENAHLLLELLTPIAKSYPSEMGTLAVSTGMQCLGGAGYTDDFPLEQYYRDIRVNAIYEGTTGIHGMDLLGRKVTMAKGKAVKLLMQEIQATIEMAAKHSQLADMATQLGQVTRQLHKVTLSLLELASKEKPEVFLADATLYLEYFGTVTIAWQWLKQAAISNAALEKDLSTDEYEFYQGKVFTCRYFFEYELPKTSGLAYRLSSEDRLTLEIEESFIN</sequence>
<dbReference type="GO" id="GO:0016627">
    <property type="term" value="F:oxidoreductase activity, acting on the CH-CH group of donors"/>
    <property type="evidence" value="ECO:0007669"/>
    <property type="project" value="InterPro"/>
</dbReference>
<dbReference type="OrthoDB" id="9764422at2"/>
<feature type="domain" description="Acyl-CoA oxidase/dehydrogenase middle" evidence="7">
    <location>
        <begin position="161"/>
        <end position="259"/>
    </location>
</feature>
<keyword evidence="5" id="KW-0560">Oxidoreductase</keyword>
<evidence type="ECO:0000313" key="11">
    <source>
        <dbReference type="Proteomes" id="UP000223913"/>
    </source>
</evidence>
<evidence type="ECO:0000313" key="10">
    <source>
        <dbReference type="EMBL" id="PHN08354.1"/>
    </source>
</evidence>
<dbReference type="InterPro" id="IPR036250">
    <property type="entry name" value="AcylCo_DH-like_C"/>
</dbReference>
<dbReference type="InterPro" id="IPR052166">
    <property type="entry name" value="Diverse_Acyl-CoA_DH"/>
</dbReference>
<comment type="cofactor">
    <cofactor evidence="1 5">
        <name>FAD</name>
        <dbReference type="ChEBI" id="CHEBI:57692"/>
    </cofactor>
</comment>
<dbReference type="InterPro" id="IPR037069">
    <property type="entry name" value="AcylCoA_DH/ox_N_sf"/>
</dbReference>
<dbReference type="Pfam" id="PF12806">
    <property type="entry name" value="Acyl-CoA_dh_C"/>
    <property type="match status" value="1"/>
</dbReference>
<dbReference type="Proteomes" id="UP000223913">
    <property type="component" value="Unassembled WGS sequence"/>
</dbReference>
<dbReference type="InterPro" id="IPR013786">
    <property type="entry name" value="AcylCoA_DH/ox_N"/>
</dbReference>
<dbReference type="RefSeq" id="WP_099147946.1">
    <property type="nucleotide sequence ID" value="NZ_PDUD01000001.1"/>
</dbReference>
<dbReference type="InterPro" id="IPR046373">
    <property type="entry name" value="Acyl-CoA_Oxase/DH_mid-dom_sf"/>
</dbReference>
<dbReference type="SUPFAM" id="SSF56645">
    <property type="entry name" value="Acyl-CoA dehydrogenase NM domain-like"/>
    <property type="match status" value="1"/>
</dbReference>
<dbReference type="GO" id="GO:0050660">
    <property type="term" value="F:flavin adenine dinucleotide binding"/>
    <property type="evidence" value="ECO:0007669"/>
    <property type="project" value="InterPro"/>
</dbReference>
<comment type="similarity">
    <text evidence="2 5">Belongs to the acyl-CoA dehydrogenase family.</text>
</comment>
<dbReference type="InterPro" id="IPR025878">
    <property type="entry name" value="Acyl-CoA_dh-like_C_dom"/>
</dbReference>